<accession>A0A5N4E704</accession>
<comment type="subcellular location">
    <subcellularLocation>
        <location evidence="1">Nucleus</location>
        <location evidence="1">PML body</location>
    </subcellularLocation>
</comment>
<dbReference type="Proteomes" id="UP000299084">
    <property type="component" value="Unassembled WGS sequence"/>
</dbReference>
<dbReference type="Pfam" id="PF13923">
    <property type="entry name" value="zf-C3HC4_2"/>
    <property type="match status" value="1"/>
</dbReference>
<dbReference type="FunFam" id="3.30.40.10:FF:000203">
    <property type="entry name" value="E3 ubiquitin-protein ligase CHFR isoform X1"/>
    <property type="match status" value="1"/>
</dbReference>
<evidence type="ECO:0000256" key="1">
    <source>
        <dbReference type="ARBA" id="ARBA00004322"/>
    </source>
</evidence>
<dbReference type="Gene3D" id="3.30.40.10">
    <property type="entry name" value="Zinc/RING finger domain, C3HC4 (zinc finger)"/>
    <property type="match status" value="1"/>
</dbReference>
<dbReference type="CDD" id="cd16503">
    <property type="entry name" value="RING-HC_CHFR"/>
    <property type="match status" value="1"/>
</dbReference>
<comment type="caution">
    <text evidence="12">The sequence shown here is derived from an EMBL/GenBank/DDBJ whole genome shotgun (WGS) entry which is preliminary data.</text>
</comment>
<evidence type="ECO:0000313" key="13">
    <source>
        <dbReference type="Proteomes" id="UP000299084"/>
    </source>
</evidence>
<keyword evidence="13" id="KW-1185">Reference proteome</keyword>
<dbReference type="PANTHER" id="PTHR16079">
    <property type="entry name" value="UBIQUITIN LIGASE PROTEIN CHFR"/>
    <property type="match status" value="1"/>
</dbReference>
<organism evidence="12 13">
    <name type="scientific">Camelus dromedarius</name>
    <name type="common">Dromedary</name>
    <name type="synonym">Arabian camel</name>
    <dbReference type="NCBI Taxonomy" id="9838"/>
    <lineage>
        <taxon>Eukaryota</taxon>
        <taxon>Metazoa</taxon>
        <taxon>Chordata</taxon>
        <taxon>Craniata</taxon>
        <taxon>Vertebrata</taxon>
        <taxon>Euteleostomi</taxon>
        <taxon>Mammalia</taxon>
        <taxon>Eutheria</taxon>
        <taxon>Laurasiatheria</taxon>
        <taxon>Artiodactyla</taxon>
        <taxon>Tylopoda</taxon>
        <taxon>Camelidae</taxon>
        <taxon>Camelus</taxon>
    </lineage>
</organism>
<evidence type="ECO:0000256" key="8">
    <source>
        <dbReference type="ARBA" id="ARBA00023306"/>
    </source>
</evidence>
<dbReference type="GO" id="GO:0008270">
    <property type="term" value="F:zinc ion binding"/>
    <property type="evidence" value="ECO:0007669"/>
    <property type="project" value="UniProtKB-KW"/>
</dbReference>
<feature type="domain" description="RING-type" evidence="11">
    <location>
        <begin position="46"/>
        <end position="85"/>
    </location>
</feature>
<dbReference type="InterPro" id="IPR040909">
    <property type="entry name" value="CHFR_Znf-CRD"/>
</dbReference>
<evidence type="ECO:0000256" key="9">
    <source>
        <dbReference type="PROSITE-ProRule" id="PRU00175"/>
    </source>
</evidence>
<dbReference type="GO" id="GO:0016605">
    <property type="term" value="C:PML body"/>
    <property type="evidence" value="ECO:0007669"/>
    <property type="project" value="UniProtKB-SubCell"/>
</dbReference>
<dbReference type="SUPFAM" id="SSF57850">
    <property type="entry name" value="RING/U-box"/>
    <property type="match status" value="1"/>
</dbReference>
<dbReference type="GO" id="GO:0006511">
    <property type="term" value="P:ubiquitin-dependent protein catabolic process"/>
    <property type="evidence" value="ECO:0007669"/>
    <property type="project" value="TreeGrafter"/>
</dbReference>
<sequence length="311" mass="35092">MKGDADGDPNLDLPAGVADQDRDTQASLEVRAAAVKPDKMEETLTCIICQDLLHDCVSLQPCMHTFCAACYSGWMERSALCPTCRCPVERICKNHILNNLVEAYLLQHPDKGRSEEDMRSMAARNGITQDMLQPKVRRAFSDEEGSSEDLLELSDVDSESSDPFCHLYWGCARTDCLGCLAPFCELNLGDRCLDGVLSNNNYESDILKNYLVTRGLTWKNVLTESLVALQRGVYLLSDYRVTGNTVLCYCCGLRSFRELSYQYRQNIPASELPVAVTSRPDCYWGRNCRTQVKAHHAMKFNHICEQTRFKN</sequence>
<dbReference type="PROSITE" id="PS00518">
    <property type="entry name" value="ZF_RING_1"/>
    <property type="match status" value="1"/>
</dbReference>
<gene>
    <name evidence="12" type="ORF">Cadr_000006732</name>
</gene>
<protein>
    <submittedName>
        <fullName evidence="12">E3 ubiquitin-protein ligase CHFR</fullName>
    </submittedName>
</protein>
<dbReference type="AlphaFoldDB" id="A0A5N4E704"/>
<keyword evidence="4 9" id="KW-0863">Zinc-finger</keyword>
<evidence type="ECO:0000256" key="6">
    <source>
        <dbReference type="ARBA" id="ARBA00022833"/>
    </source>
</evidence>
<proteinExistence type="predicted"/>
<dbReference type="GO" id="GO:0004842">
    <property type="term" value="F:ubiquitin-protein transferase activity"/>
    <property type="evidence" value="ECO:0007669"/>
    <property type="project" value="TreeGrafter"/>
</dbReference>
<evidence type="ECO:0000256" key="5">
    <source>
        <dbReference type="ARBA" id="ARBA00022786"/>
    </source>
</evidence>
<feature type="region of interest" description="Disordered" evidence="10">
    <location>
        <begin position="1"/>
        <end position="23"/>
    </location>
</feature>
<dbReference type="InterPro" id="IPR052256">
    <property type="entry name" value="E3_ubiquitin-ligase_CHFR"/>
</dbReference>
<evidence type="ECO:0000256" key="4">
    <source>
        <dbReference type="ARBA" id="ARBA00022771"/>
    </source>
</evidence>
<dbReference type="PANTHER" id="PTHR16079:SF4">
    <property type="entry name" value="E3 UBIQUITIN-PROTEIN LIGASE CHFR"/>
    <property type="match status" value="1"/>
</dbReference>
<evidence type="ECO:0000256" key="7">
    <source>
        <dbReference type="ARBA" id="ARBA00023242"/>
    </source>
</evidence>
<keyword evidence="7" id="KW-0539">Nucleus</keyword>
<dbReference type="InterPro" id="IPR013083">
    <property type="entry name" value="Znf_RING/FYVE/PHD"/>
</dbReference>
<evidence type="ECO:0000259" key="11">
    <source>
        <dbReference type="PROSITE" id="PS50089"/>
    </source>
</evidence>
<name>A0A5N4E704_CAMDR</name>
<keyword evidence="5" id="KW-0833">Ubl conjugation pathway</keyword>
<dbReference type="SMART" id="SM00184">
    <property type="entry name" value="RING"/>
    <property type="match status" value="1"/>
</dbReference>
<dbReference type="PROSITE" id="PS50089">
    <property type="entry name" value="ZF_RING_2"/>
    <property type="match status" value="1"/>
</dbReference>
<evidence type="ECO:0000256" key="10">
    <source>
        <dbReference type="SAM" id="MobiDB-lite"/>
    </source>
</evidence>
<dbReference type="GO" id="GO:0016567">
    <property type="term" value="P:protein ubiquitination"/>
    <property type="evidence" value="ECO:0007669"/>
    <property type="project" value="TreeGrafter"/>
</dbReference>
<dbReference type="Pfam" id="PF17979">
    <property type="entry name" value="zf-CRD"/>
    <property type="match status" value="1"/>
</dbReference>
<dbReference type="EMBL" id="JWIN03000005">
    <property type="protein sequence ID" value="KAB1279278.1"/>
    <property type="molecule type" value="Genomic_DNA"/>
</dbReference>
<evidence type="ECO:0000256" key="2">
    <source>
        <dbReference type="ARBA" id="ARBA00022679"/>
    </source>
</evidence>
<reference evidence="12 13" key="1">
    <citation type="journal article" date="2019" name="Mol. Ecol. Resour.">
        <title>Improving Illumina assemblies with Hi-C and long reads: an example with the North African dromedary.</title>
        <authorList>
            <person name="Elbers J.P."/>
            <person name="Rogers M.F."/>
            <person name="Perelman P.L."/>
            <person name="Proskuryakova A.A."/>
            <person name="Serdyukova N.A."/>
            <person name="Johnson W.E."/>
            <person name="Horin P."/>
            <person name="Corander J."/>
            <person name="Murphy D."/>
            <person name="Burger P.A."/>
        </authorList>
    </citation>
    <scope>NUCLEOTIDE SEQUENCE [LARGE SCALE GENOMIC DNA]</scope>
    <source>
        <strain evidence="12">Drom800</strain>
        <tissue evidence="12">Blood</tissue>
    </source>
</reference>
<evidence type="ECO:0000256" key="3">
    <source>
        <dbReference type="ARBA" id="ARBA00022723"/>
    </source>
</evidence>
<keyword evidence="3" id="KW-0479">Metal-binding</keyword>
<keyword evidence="6" id="KW-0862">Zinc</keyword>
<evidence type="ECO:0000313" key="12">
    <source>
        <dbReference type="EMBL" id="KAB1279278.1"/>
    </source>
</evidence>
<dbReference type="InterPro" id="IPR017907">
    <property type="entry name" value="Znf_RING_CS"/>
</dbReference>
<keyword evidence="8" id="KW-0131">Cell cycle</keyword>
<dbReference type="InterPro" id="IPR001841">
    <property type="entry name" value="Znf_RING"/>
</dbReference>
<keyword evidence="2" id="KW-0808">Transferase</keyword>